<proteinExistence type="predicted"/>
<gene>
    <name evidence="2" type="ORF">WA026_003171</name>
</gene>
<evidence type="ECO:0000313" key="3">
    <source>
        <dbReference type="Proteomes" id="UP001431783"/>
    </source>
</evidence>
<reference evidence="2 3" key="1">
    <citation type="submission" date="2023-03" db="EMBL/GenBank/DDBJ databases">
        <title>Genome insight into feeding habits of ladybird beetles.</title>
        <authorList>
            <person name="Li H.-S."/>
            <person name="Huang Y.-H."/>
            <person name="Pang H."/>
        </authorList>
    </citation>
    <scope>NUCLEOTIDE SEQUENCE [LARGE SCALE GENOMIC DNA]</scope>
    <source>
        <strain evidence="2">SYSU_2023b</strain>
        <tissue evidence="2">Whole body</tissue>
    </source>
</reference>
<feature type="non-terminal residue" evidence="2">
    <location>
        <position position="1"/>
    </location>
</feature>
<feature type="region of interest" description="Disordered" evidence="1">
    <location>
        <begin position="62"/>
        <end position="81"/>
    </location>
</feature>
<protein>
    <submittedName>
        <fullName evidence="2">Uncharacterized protein</fullName>
    </submittedName>
</protein>
<comment type="caution">
    <text evidence="2">The sequence shown here is derived from an EMBL/GenBank/DDBJ whole genome shotgun (WGS) entry which is preliminary data.</text>
</comment>
<dbReference type="Proteomes" id="UP001431783">
    <property type="component" value="Unassembled WGS sequence"/>
</dbReference>
<dbReference type="EMBL" id="JARQZJ010000001">
    <property type="protein sequence ID" value="KAK9869416.1"/>
    <property type="molecule type" value="Genomic_DNA"/>
</dbReference>
<sequence>IGASFHLTNVQVYIVDLTKVQPFGKTVETVSSPFIPNSTGRRSFSKAERPVTLKAKTLAKTIEESTSGTDPEEDTSANITNITDYNEIFRGRSSK</sequence>
<organism evidence="2 3">
    <name type="scientific">Henosepilachna vigintioctopunctata</name>
    <dbReference type="NCBI Taxonomy" id="420089"/>
    <lineage>
        <taxon>Eukaryota</taxon>
        <taxon>Metazoa</taxon>
        <taxon>Ecdysozoa</taxon>
        <taxon>Arthropoda</taxon>
        <taxon>Hexapoda</taxon>
        <taxon>Insecta</taxon>
        <taxon>Pterygota</taxon>
        <taxon>Neoptera</taxon>
        <taxon>Endopterygota</taxon>
        <taxon>Coleoptera</taxon>
        <taxon>Polyphaga</taxon>
        <taxon>Cucujiformia</taxon>
        <taxon>Coccinelloidea</taxon>
        <taxon>Coccinellidae</taxon>
        <taxon>Epilachninae</taxon>
        <taxon>Epilachnini</taxon>
        <taxon>Henosepilachna</taxon>
    </lineage>
</organism>
<dbReference type="AlphaFoldDB" id="A0AAW1TNU6"/>
<evidence type="ECO:0000256" key="1">
    <source>
        <dbReference type="SAM" id="MobiDB-lite"/>
    </source>
</evidence>
<accession>A0AAW1TNU6</accession>
<evidence type="ECO:0000313" key="2">
    <source>
        <dbReference type="EMBL" id="KAK9869416.1"/>
    </source>
</evidence>
<keyword evidence="3" id="KW-1185">Reference proteome</keyword>
<name>A0AAW1TNU6_9CUCU</name>